<dbReference type="InterPro" id="IPR007275">
    <property type="entry name" value="YTH_domain"/>
</dbReference>
<dbReference type="PROSITE" id="PS50882">
    <property type="entry name" value="YTH"/>
    <property type="match status" value="1"/>
</dbReference>
<dbReference type="AlphaFoldDB" id="A0A6C1E426"/>
<accession>A0A6C1E426</accession>
<dbReference type="Pfam" id="PF04146">
    <property type="entry name" value="YTH"/>
    <property type="match status" value="1"/>
</dbReference>
<dbReference type="GO" id="GO:0005737">
    <property type="term" value="C:cytoplasm"/>
    <property type="evidence" value="ECO:0007669"/>
    <property type="project" value="TreeGrafter"/>
</dbReference>
<dbReference type="PANTHER" id="PTHR12357:SF89">
    <property type="entry name" value="YTH DOMAIN-CONTAINING FAMILY PROTEIN"/>
    <property type="match status" value="1"/>
</dbReference>
<gene>
    <name evidence="2" type="primary">PHO92_2</name>
    <name evidence="2" type="ORF">GRS66_006165</name>
</gene>
<dbReference type="Gene3D" id="3.10.590.10">
    <property type="entry name" value="ph1033 like domains"/>
    <property type="match status" value="1"/>
</dbReference>
<name>A0A6C1E426_SACPS</name>
<dbReference type="EMBL" id="CP048999">
    <property type="protein sequence ID" value="QID83690.1"/>
    <property type="molecule type" value="Genomic_DNA"/>
</dbReference>
<evidence type="ECO:0000259" key="1">
    <source>
        <dbReference type="PROSITE" id="PS50882"/>
    </source>
</evidence>
<dbReference type="CDD" id="cd21134">
    <property type="entry name" value="YTH"/>
    <property type="match status" value="1"/>
</dbReference>
<sequence length="308" mass="35715">MNQIWSTGPSNFYYNSEWKENRKSNRTIEDSLKELDGLIHSLERTHIEVQTNPKVKKSAIVANDVDTKENNAEISNRNYTYQNIGTPLARPNLNQSFSSSGAVDQSGKSKMNENYYTEYLSKPRSFQQITKEQAYNEFNKRKSSAIVPPWLNIPENSKFFVIKSSSLKHVKRSFYNGIWSSTHFGNKRLSEAYKTLKSGAKIFLFFSINTSGRFCGVAEMISDLRMDLDTSIWEDEQKYGKAFKVRWVIVRDVNNRSLKRFLIPSNEMKPITHSRDTQEIPHSIGISMINLFKMQDSDIFSFLDETYE</sequence>
<evidence type="ECO:0000313" key="2">
    <source>
        <dbReference type="EMBL" id="QID83690.1"/>
    </source>
</evidence>
<dbReference type="Proteomes" id="UP000501346">
    <property type="component" value="Chromosome SeII-SeIV"/>
</dbReference>
<dbReference type="GO" id="GO:1990247">
    <property type="term" value="F:N6-methyladenosine-containing RNA reader activity"/>
    <property type="evidence" value="ECO:0007669"/>
    <property type="project" value="TreeGrafter"/>
</dbReference>
<proteinExistence type="predicted"/>
<dbReference type="GO" id="GO:0061157">
    <property type="term" value="P:mRNA destabilization"/>
    <property type="evidence" value="ECO:0007669"/>
    <property type="project" value="TreeGrafter"/>
</dbReference>
<organism evidence="2 3">
    <name type="scientific">Saccharomyces pastorianus</name>
    <name type="common">Lager yeast</name>
    <name type="synonym">Saccharomyces cerevisiae x Saccharomyces eubayanus</name>
    <dbReference type="NCBI Taxonomy" id="27292"/>
    <lineage>
        <taxon>Eukaryota</taxon>
        <taxon>Fungi</taxon>
        <taxon>Dikarya</taxon>
        <taxon>Ascomycota</taxon>
        <taxon>Saccharomycotina</taxon>
        <taxon>Saccharomycetes</taxon>
        <taxon>Saccharomycetales</taxon>
        <taxon>Saccharomycetaceae</taxon>
        <taxon>Saccharomyces</taxon>
    </lineage>
</organism>
<dbReference type="PANTHER" id="PTHR12357">
    <property type="entry name" value="YTH YT521-B HOMOLOGY DOMAIN-CONTAINING"/>
    <property type="match status" value="1"/>
</dbReference>
<dbReference type="GO" id="GO:0003729">
    <property type="term" value="F:mRNA binding"/>
    <property type="evidence" value="ECO:0007669"/>
    <property type="project" value="TreeGrafter"/>
</dbReference>
<protein>
    <submittedName>
        <fullName evidence="2">mRNA-binding phosphate metabolism regulator</fullName>
    </submittedName>
</protein>
<dbReference type="InterPro" id="IPR045168">
    <property type="entry name" value="YTH_prot"/>
</dbReference>
<keyword evidence="3" id="KW-1185">Reference proteome</keyword>
<dbReference type="OrthoDB" id="306690at2759"/>
<feature type="domain" description="YTH" evidence="1">
    <location>
        <begin position="157"/>
        <end position="292"/>
    </location>
</feature>
<evidence type="ECO:0000313" key="3">
    <source>
        <dbReference type="Proteomes" id="UP000501346"/>
    </source>
</evidence>
<reference evidence="2 3" key="1">
    <citation type="journal article" date="2019" name="BMC Genomics">
        <title>Chromosome level assembly and comparative genome analysis confirm lager-brewing yeasts originated from a single hybridization.</title>
        <authorList>
            <person name="Salazar A.N."/>
            <person name="Gorter de Vries A.R."/>
            <person name="van den Broek M."/>
            <person name="Brouwers N."/>
            <person name="de la Torre Cortes P."/>
            <person name="Kuijpers N.G.A."/>
            <person name="Daran J.G."/>
            <person name="Abeel T."/>
        </authorList>
    </citation>
    <scope>NUCLEOTIDE SEQUENCE [LARGE SCALE GENOMIC DNA]</scope>
    <source>
        <strain evidence="2 3">CBS 1483</strain>
    </source>
</reference>